<proteinExistence type="predicted"/>
<accession>A0AAV4QYP0</accession>
<dbReference type="AlphaFoldDB" id="A0AAV4QYP0"/>
<comment type="caution">
    <text evidence="1">The sequence shown here is derived from an EMBL/GenBank/DDBJ whole genome shotgun (WGS) entry which is preliminary data.</text>
</comment>
<reference evidence="1 2" key="1">
    <citation type="submission" date="2021-06" db="EMBL/GenBank/DDBJ databases">
        <title>Caerostris extrusa draft genome.</title>
        <authorList>
            <person name="Kono N."/>
            <person name="Arakawa K."/>
        </authorList>
    </citation>
    <scope>NUCLEOTIDE SEQUENCE [LARGE SCALE GENOMIC DNA]</scope>
</reference>
<organism evidence="1 2">
    <name type="scientific">Caerostris extrusa</name>
    <name type="common">Bark spider</name>
    <name type="synonym">Caerostris bankana</name>
    <dbReference type="NCBI Taxonomy" id="172846"/>
    <lineage>
        <taxon>Eukaryota</taxon>
        <taxon>Metazoa</taxon>
        <taxon>Ecdysozoa</taxon>
        <taxon>Arthropoda</taxon>
        <taxon>Chelicerata</taxon>
        <taxon>Arachnida</taxon>
        <taxon>Araneae</taxon>
        <taxon>Araneomorphae</taxon>
        <taxon>Entelegynae</taxon>
        <taxon>Araneoidea</taxon>
        <taxon>Araneidae</taxon>
        <taxon>Caerostris</taxon>
    </lineage>
</organism>
<dbReference type="EMBL" id="BPLR01006857">
    <property type="protein sequence ID" value="GIY12828.1"/>
    <property type="molecule type" value="Genomic_DNA"/>
</dbReference>
<keyword evidence="2" id="KW-1185">Reference proteome</keyword>
<evidence type="ECO:0000313" key="2">
    <source>
        <dbReference type="Proteomes" id="UP001054945"/>
    </source>
</evidence>
<sequence length="132" mass="14511">MDGCLIASGRNRGIVMAAVNYFSFYQNTSLKETGASVVARQHSHHPLLEACRKGTSIPIKTKNLALNAERPKAKAPSRFSLLDCATDNIDSQPNKRHCPDPCESFSSSVQQQQVQHQAQQSQTPGCKAILFR</sequence>
<protein>
    <submittedName>
        <fullName evidence="1">Uncharacterized protein</fullName>
    </submittedName>
</protein>
<dbReference type="Proteomes" id="UP001054945">
    <property type="component" value="Unassembled WGS sequence"/>
</dbReference>
<name>A0AAV4QYP0_CAEEX</name>
<gene>
    <name evidence="1" type="ORF">CEXT_407491</name>
</gene>
<evidence type="ECO:0000313" key="1">
    <source>
        <dbReference type="EMBL" id="GIY12828.1"/>
    </source>
</evidence>